<sequence>MPFACFKPSKKYFSRSYDSKDTLGVGILPHLIDHSALLCSCSHLYRTLPCLQRVATVLNSADPFHLYASQSFLSISRSLIGKRPREIQLLPPRIKERLCLF</sequence>
<reference evidence="1" key="4">
    <citation type="submission" date="2025-09" db="UniProtKB">
        <authorList>
            <consortium name="Ensembl"/>
        </authorList>
    </citation>
    <scope>IDENTIFICATION</scope>
</reference>
<proteinExistence type="predicted"/>
<reference evidence="2" key="2">
    <citation type="journal article" date="2014" name="Nat. Commun.">
        <title>The cavefish genome reveals candidate genes for eye loss.</title>
        <authorList>
            <person name="McGaugh S.E."/>
            <person name="Gross J.B."/>
            <person name="Aken B."/>
            <person name="Blin M."/>
            <person name="Borowsky R."/>
            <person name="Chalopin D."/>
            <person name="Hinaux H."/>
            <person name="Jeffery W.R."/>
            <person name="Keene A."/>
            <person name="Ma L."/>
            <person name="Minx P."/>
            <person name="Murphy D."/>
            <person name="O'Quin K.E."/>
            <person name="Retaux S."/>
            <person name="Rohner N."/>
            <person name="Searle S.M."/>
            <person name="Stahl B.A."/>
            <person name="Tabin C."/>
            <person name="Volff J.N."/>
            <person name="Yoshizawa M."/>
            <person name="Warren W.C."/>
        </authorList>
    </citation>
    <scope>NUCLEOTIDE SEQUENCE [LARGE SCALE GENOMIC DNA]</scope>
    <source>
        <strain evidence="2">female</strain>
    </source>
</reference>
<keyword evidence="2" id="KW-1185">Reference proteome</keyword>
<accession>A0A3B1J2C6</accession>
<dbReference type="AlphaFoldDB" id="A0A3B1J2C6"/>
<reference evidence="2" key="1">
    <citation type="submission" date="2013-03" db="EMBL/GenBank/DDBJ databases">
        <authorList>
            <person name="Jeffery W."/>
            <person name="Warren W."/>
            <person name="Wilson R.K."/>
        </authorList>
    </citation>
    <scope>NUCLEOTIDE SEQUENCE</scope>
    <source>
        <strain evidence="2">female</strain>
    </source>
</reference>
<name>A0A3B1J2C6_ASTMX</name>
<dbReference type="Proteomes" id="UP000018467">
    <property type="component" value="Unassembled WGS sequence"/>
</dbReference>
<evidence type="ECO:0000313" key="2">
    <source>
        <dbReference type="Proteomes" id="UP000018467"/>
    </source>
</evidence>
<reference evidence="1" key="3">
    <citation type="submission" date="2025-08" db="UniProtKB">
        <authorList>
            <consortium name="Ensembl"/>
        </authorList>
    </citation>
    <scope>IDENTIFICATION</scope>
</reference>
<evidence type="ECO:0000313" key="1">
    <source>
        <dbReference type="Ensembl" id="ENSAMXP00000036015.1"/>
    </source>
</evidence>
<protein>
    <submittedName>
        <fullName evidence="1">Uncharacterized protein</fullName>
    </submittedName>
</protein>
<organism evidence="1 2">
    <name type="scientific">Astyanax mexicanus</name>
    <name type="common">Blind cave fish</name>
    <name type="synonym">Astyanax fasciatus mexicanus</name>
    <dbReference type="NCBI Taxonomy" id="7994"/>
    <lineage>
        <taxon>Eukaryota</taxon>
        <taxon>Metazoa</taxon>
        <taxon>Chordata</taxon>
        <taxon>Craniata</taxon>
        <taxon>Vertebrata</taxon>
        <taxon>Euteleostomi</taxon>
        <taxon>Actinopterygii</taxon>
        <taxon>Neopterygii</taxon>
        <taxon>Teleostei</taxon>
        <taxon>Ostariophysi</taxon>
        <taxon>Characiformes</taxon>
        <taxon>Characoidei</taxon>
        <taxon>Acestrorhamphidae</taxon>
        <taxon>Acestrorhamphinae</taxon>
        <taxon>Astyanax</taxon>
    </lineage>
</organism>
<dbReference type="InParanoid" id="A0A3B1J2C6"/>
<dbReference type="Ensembl" id="ENSAMXT00000045180.1">
    <property type="protein sequence ID" value="ENSAMXP00000036015.1"/>
    <property type="gene ID" value="ENSAMXG00000032482.1"/>
</dbReference>